<evidence type="ECO:0000259" key="8">
    <source>
        <dbReference type="Pfam" id="PF17827"/>
    </source>
</evidence>
<dbReference type="RefSeq" id="WP_118907370.1">
    <property type="nucleotide sequence ID" value="NZ_CP011102.1"/>
</dbReference>
<comment type="function">
    <text evidence="5">Methylates the class 1 translation termination release factors RF1/PrfA and RF2/PrfB on the glutamine residue of the universally conserved GGQ motif.</text>
</comment>
<proteinExistence type="inferred from homology"/>
<dbReference type="GO" id="GO:0032259">
    <property type="term" value="P:methylation"/>
    <property type="evidence" value="ECO:0007669"/>
    <property type="project" value="UniProtKB-KW"/>
</dbReference>
<feature type="binding site" evidence="5">
    <location>
        <position position="143"/>
    </location>
    <ligand>
        <name>S-adenosyl-L-methionine</name>
        <dbReference type="ChEBI" id="CHEBI:59789"/>
    </ligand>
</feature>
<dbReference type="Gene3D" id="3.40.50.150">
    <property type="entry name" value="Vaccinia Virus protein VP39"/>
    <property type="match status" value="1"/>
</dbReference>
<evidence type="ECO:0000256" key="6">
    <source>
        <dbReference type="SAM" id="Coils"/>
    </source>
</evidence>
<feature type="coiled-coil region" evidence="6">
    <location>
        <begin position="142"/>
        <end position="169"/>
    </location>
</feature>
<reference evidence="10" key="1">
    <citation type="submission" date="2015-03" db="EMBL/GenBank/DDBJ databases">
        <authorList>
            <person name="Ferrari E."/>
            <person name="Walter M.C."/>
            <person name="Huptas C."/>
            <person name="Scherer S."/>
            <person name="Mueller-Herbst S."/>
        </authorList>
    </citation>
    <scope>NUCLEOTIDE SEQUENCE [LARGE SCALE GENOMIC DNA]</scope>
    <source>
        <strain evidence="10">LWP01</strain>
    </source>
</reference>
<keyword evidence="1 5" id="KW-0489">Methyltransferase</keyword>
<dbReference type="InterPro" id="IPR007848">
    <property type="entry name" value="Small_mtfrase_dom"/>
</dbReference>
<dbReference type="EC" id="2.1.1.297" evidence="5"/>
<dbReference type="SUPFAM" id="SSF53335">
    <property type="entry name" value="S-adenosyl-L-methionine-dependent methyltransferases"/>
    <property type="match status" value="1"/>
</dbReference>
<feature type="binding site" evidence="5">
    <location>
        <position position="187"/>
    </location>
    <ligand>
        <name>S-adenosyl-L-methionine</name>
        <dbReference type="ChEBI" id="CHEBI:59789"/>
    </ligand>
</feature>
<dbReference type="Proteomes" id="UP000223060">
    <property type="component" value="Chromosome"/>
</dbReference>
<dbReference type="InterPro" id="IPR019874">
    <property type="entry name" value="RF_methyltr_PrmC"/>
</dbReference>
<dbReference type="HAMAP" id="MF_02126">
    <property type="entry name" value="RF_methyltr_PrmC"/>
    <property type="match status" value="1"/>
</dbReference>
<dbReference type="PANTHER" id="PTHR18895">
    <property type="entry name" value="HEMK METHYLTRANSFERASE"/>
    <property type="match status" value="1"/>
</dbReference>
<feature type="domain" description="Release factor glutamine methyltransferase N-terminal" evidence="8">
    <location>
        <begin position="5"/>
        <end position="72"/>
    </location>
</feature>
<dbReference type="GO" id="GO:0102559">
    <property type="term" value="F:peptide chain release factor N(5)-glutamine methyltransferase activity"/>
    <property type="evidence" value="ECO:0007669"/>
    <property type="project" value="UniProtKB-EC"/>
</dbReference>
<evidence type="ECO:0000256" key="3">
    <source>
        <dbReference type="ARBA" id="ARBA00022691"/>
    </source>
</evidence>
<evidence type="ECO:0000313" key="9">
    <source>
        <dbReference type="EMBL" id="AQY50012.1"/>
    </source>
</evidence>
<dbReference type="InterPro" id="IPR002052">
    <property type="entry name" value="DNA_methylase_N6_adenine_CS"/>
</dbReference>
<dbReference type="GO" id="GO:0003676">
    <property type="term" value="F:nucleic acid binding"/>
    <property type="evidence" value="ECO:0007669"/>
    <property type="project" value="InterPro"/>
</dbReference>
<dbReference type="NCBIfam" id="TIGR00536">
    <property type="entry name" value="hemK_fam"/>
    <property type="match status" value="1"/>
</dbReference>
<name>A0A1S7FRK0_9LIST</name>
<dbReference type="NCBIfam" id="TIGR03534">
    <property type="entry name" value="RF_mod_PrmC"/>
    <property type="match status" value="1"/>
</dbReference>
<sequence>MTIAEILHQAKAELSARELDLNIAEIIIETRLGLTRSELWMSTSQELSLSEKAQFDSDFARYINGEPVQYILEVAPFYGRDFYVTPSVLIPRPETEELVYAAEKVIENNPNHVHRVLDVCTGSGIIPITLKAIFPSLDVSGSDISTEALEVAEENKKRLQTNVRLIHSDLVDFFQEKGEKFDLILANPPYIADHERAEMSDYVLDHEPDLALFAPNNGLAIYEQLIMNLPGLVDNIFWIGMEIGYTQGESVKKLFEKSFPQAEIIIQQDINGKDRIVICRKGLI</sequence>
<dbReference type="PROSITE" id="PS00092">
    <property type="entry name" value="N6_MTASE"/>
    <property type="match status" value="1"/>
</dbReference>
<gene>
    <name evidence="5" type="primary">prmC</name>
    <name evidence="9" type="ORF">UE46_02420</name>
</gene>
<comment type="similarity">
    <text evidence="5">Belongs to the protein N5-glutamine methyltransferase family. PrmC subfamily.</text>
</comment>
<dbReference type="Gene3D" id="1.10.8.10">
    <property type="entry name" value="DNA helicase RuvA subunit, C-terminal domain"/>
    <property type="match status" value="1"/>
</dbReference>
<evidence type="ECO:0000313" key="10">
    <source>
        <dbReference type="Proteomes" id="UP000223060"/>
    </source>
</evidence>
<dbReference type="CDD" id="cd02440">
    <property type="entry name" value="AdoMet_MTases"/>
    <property type="match status" value="1"/>
</dbReference>
<evidence type="ECO:0000256" key="4">
    <source>
        <dbReference type="ARBA" id="ARBA00048391"/>
    </source>
</evidence>
<dbReference type="Pfam" id="PF17827">
    <property type="entry name" value="PrmC_N"/>
    <property type="match status" value="1"/>
</dbReference>
<evidence type="ECO:0000256" key="5">
    <source>
        <dbReference type="HAMAP-Rule" id="MF_02126"/>
    </source>
</evidence>
<accession>A0A1S7FRK0</accession>
<dbReference type="AlphaFoldDB" id="A0A1S7FRK0"/>
<dbReference type="KEGG" id="lwi:UE46_02420"/>
<organism evidence="9 10">
    <name type="scientific">Listeria weihenstephanensis</name>
    <dbReference type="NCBI Taxonomy" id="1006155"/>
    <lineage>
        <taxon>Bacteria</taxon>
        <taxon>Bacillati</taxon>
        <taxon>Bacillota</taxon>
        <taxon>Bacilli</taxon>
        <taxon>Bacillales</taxon>
        <taxon>Listeriaceae</taxon>
        <taxon>Listeria</taxon>
    </lineage>
</organism>
<dbReference type="EMBL" id="CP011102">
    <property type="protein sequence ID" value="AQY50012.1"/>
    <property type="molecule type" value="Genomic_DNA"/>
</dbReference>
<keyword evidence="2 5" id="KW-0808">Transferase</keyword>
<keyword evidence="10" id="KW-1185">Reference proteome</keyword>
<dbReference type="InterPro" id="IPR040758">
    <property type="entry name" value="PrmC_N"/>
</dbReference>
<protein>
    <recommendedName>
        <fullName evidence="5">Release factor glutamine methyltransferase</fullName>
        <shortName evidence="5">RF MTase</shortName>
        <ecNumber evidence="5">2.1.1.297</ecNumber>
    </recommendedName>
    <alternativeName>
        <fullName evidence="5">N5-glutamine methyltransferase PrmC</fullName>
    </alternativeName>
    <alternativeName>
        <fullName evidence="5">Protein-(glutamine-N5) MTase PrmC</fullName>
    </alternativeName>
    <alternativeName>
        <fullName evidence="5">Protein-glutamine N-methyltransferase PrmC</fullName>
    </alternativeName>
</protein>
<dbReference type="InterPro" id="IPR050320">
    <property type="entry name" value="N5-glutamine_MTase"/>
</dbReference>
<keyword evidence="3 5" id="KW-0949">S-adenosyl-L-methionine</keyword>
<feature type="binding site" evidence="5">
    <location>
        <begin position="187"/>
        <end position="190"/>
    </location>
    <ligand>
        <name>substrate</name>
    </ligand>
</feature>
<dbReference type="Pfam" id="PF05175">
    <property type="entry name" value="MTS"/>
    <property type="match status" value="1"/>
</dbReference>
<dbReference type="InterPro" id="IPR004556">
    <property type="entry name" value="HemK-like"/>
</dbReference>
<dbReference type="InterPro" id="IPR029063">
    <property type="entry name" value="SAM-dependent_MTases_sf"/>
</dbReference>
<comment type="catalytic activity">
    <reaction evidence="4 5">
        <text>L-glutaminyl-[peptide chain release factor] + S-adenosyl-L-methionine = N(5)-methyl-L-glutaminyl-[peptide chain release factor] + S-adenosyl-L-homocysteine + H(+)</text>
        <dbReference type="Rhea" id="RHEA:42896"/>
        <dbReference type="Rhea" id="RHEA-COMP:10271"/>
        <dbReference type="Rhea" id="RHEA-COMP:10272"/>
        <dbReference type="ChEBI" id="CHEBI:15378"/>
        <dbReference type="ChEBI" id="CHEBI:30011"/>
        <dbReference type="ChEBI" id="CHEBI:57856"/>
        <dbReference type="ChEBI" id="CHEBI:59789"/>
        <dbReference type="ChEBI" id="CHEBI:61891"/>
        <dbReference type="EC" id="2.1.1.297"/>
    </reaction>
</comment>
<keyword evidence="6" id="KW-0175">Coiled coil</keyword>
<comment type="caution">
    <text evidence="5">Lacks conserved residue(s) required for the propagation of feature annotation.</text>
</comment>
<dbReference type="PANTHER" id="PTHR18895:SF74">
    <property type="entry name" value="MTRF1L RELEASE FACTOR GLUTAMINE METHYLTRANSFERASE"/>
    <property type="match status" value="1"/>
</dbReference>
<evidence type="ECO:0000256" key="1">
    <source>
        <dbReference type="ARBA" id="ARBA00022603"/>
    </source>
</evidence>
<evidence type="ECO:0000259" key="7">
    <source>
        <dbReference type="Pfam" id="PF05175"/>
    </source>
</evidence>
<feature type="domain" description="Methyltransferase small" evidence="7">
    <location>
        <begin position="110"/>
        <end position="195"/>
    </location>
</feature>
<evidence type="ECO:0000256" key="2">
    <source>
        <dbReference type="ARBA" id="ARBA00022679"/>
    </source>
</evidence>